<dbReference type="OrthoDB" id="420380at2759"/>
<dbReference type="Pfam" id="PF08336">
    <property type="entry name" value="P4Ha_N"/>
    <property type="match status" value="1"/>
</dbReference>
<comment type="similarity">
    <text evidence="4">Belongs to the P4HA family.</text>
</comment>
<evidence type="ECO:0000256" key="7">
    <source>
        <dbReference type="ARBA" id="ARBA00022824"/>
    </source>
</evidence>
<dbReference type="InterPro" id="IPR005123">
    <property type="entry name" value="Oxoglu/Fe-dep_dioxygenase_dom"/>
</dbReference>
<keyword evidence="6" id="KW-0479">Metal-binding</keyword>
<keyword evidence="10 15" id="KW-0560">Oxidoreductase</keyword>
<gene>
    <name evidence="15" type="ORF">MCOR_44675</name>
</gene>
<dbReference type="AlphaFoldDB" id="A0A6J8DV63"/>
<dbReference type="PANTHER" id="PTHR10869:SF244">
    <property type="entry name" value="PROLYL 4-HYDROXYLASE SUBUNIT ALPHA-2"/>
    <property type="match status" value="1"/>
</dbReference>
<evidence type="ECO:0000256" key="3">
    <source>
        <dbReference type="ARBA" id="ARBA00004319"/>
    </source>
</evidence>
<dbReference type="GO" id="GO:0004656">
    <property type="term" value="F:procollagen-proline 4-dioxygenase activity"/>
    <property type="evidence" value="ECO:0007669"/>
    <property type="project" value="UniProtKB-EC"/>
</dbReference>
<dbReference type="InterPro" id="IPR045054">
    <property type="entry name" value="P4HA-like"/>
</dbReference>
<dbReference type="GO" id="GO:0005788">
    <property type="term" value="C:endoplasmic reticulum lumen"/>
    <property type="evidence" value="ECO:0007669"/>
    <property type="project" value="UniProtKB-SubCell"/>
</dbReference>
<keyword evidence="7" id="KW-0256">Endoplasmic reticulum</keyword>
<evidence type="ECO:0000256" key="13">
    <source>
        <dbReference type="SAM" id="SignalP"/>
    </source>
</evidence>
<dbReference type="InterPro" id="IPR013547">
    <property type="entry name" value="P4H_N"/>
</dbReference>
<evidence type="ECO:0000256" key="12">
    <source>
        <dbReference type="ARBA" id="ARBA00023180"/>
    </source>
</evidence>
<dbReference type="InterPro" id="IPR044862">
    <property type="entry name" value="Pro_4_hyd_alph_FE2OG_OXY"/>
</dbReference>
<evidence type="ECO:0000256" key="9">
    <source>
        <dbReference type="ARBA" id="ARBA00022964"/>
    </source>
</evidence>
<dbReference type="Gene3D" id="6.10.140.1460">
    <property type="match status" value="1"/>
</dbReference>
<feature type="domain" description="Fe2OG dioxygenase" evidence="14">
    <location>
        <begin position="423"/>
        <end position="539"/>
    </location>
</feature>
<proteinExistence type="inferred from homology"/>
<keyword evidence="13" id="KW-0732">Signal</keyword>
<comment type="function">
    <text evidence="2">Catalyzes the post-translational formation of 4-hydroxyproline in -Xaa-Pro-Gly- sequences in collagens and other proteins.</text>
</comment>
<organism evidence="15 16">
    <name type="scientific">Mytilus coruscus</name>
    <name type="common">Sea mussel</name>
    <dbReference type="NCBI Taxonomy" id="42192"/>
    <lineage>
        <taxon>Eukaryota</taxon>
        <taxon>Metazoa</taxon>
        <taxon>Spiralia</taxon>
        <taxon>Lophotrochozoa</taxon>
        <taxon>Mollusca</taxon>
        <taxon>Bivalvia</taxon>
        <taxon>Autobranchia</taxon>
        <taxon>Pteriomorphia</taxon>
        <taxon>Mytilida</taxon>
        <taxon>Mytiloidea</taxon>
        <taxon>Mytilidae</taxon>
        <taxon>Mytilinae</taxon>
        <taxon>Mytilus</taxon>
    </lineage>
</organism>
<keyword evidence="12" id="KW-0325">Glycoprotein</keyword>
<evidence type="ECO:0000256" key="10">
    <source>
        <dbReference type="ARBA" id="ARBA00023002"/>
    </source>
</evidence>
<protein>
    <recommendedName>
        <fullName evidence="5">procollagen-proline 4-dioxygenase</fullName>
        <ecNumber evidence="5">1.14.11.2</ecNumber>
    </recommendedName>
</protein>
<keyword evidence="16" id="KW-1185">Reference proteome</keyword>
<dbReference type="GO" id="GO:0005506">
    <property type="term" value="F:iron ion binding"/>
    <property type="evidence" value="ECO:0007669"/>
    <property type="project" value="InterPro"/>
</dbReference>
<reference evidence="15 16" key="1">
    <citation type="submission" date="2020-06" db="EMBL/GenBank/DDBJ databases">
        <authorList>
            <person name="Li R."/>
            <person name="Bekaert M."/>
        </authorList>
    </citation>
    <scope>NUCLEOTIDE SEQUENCE [LARGE SCALE GENOMIC DNA]</scope>
    <source>
        <strain evidence="16">wild</strain>
    </source>
</reference>
<evidence type="ECO:0000256" key="8">
    <source>
        <dbReference type="ARBA" id="ARBA00022896"/>
    </source>
</evidence>
<evidence type="ECO:0000256" key="4">
    <source>
        <dbReference type="ARBA" id="ARBA00006511"/>
    </source>
</evidence>
<dbReference type="EC" id="1.14.11.2" evidence="5"/>
<dbReference type="InterPro" id="IPR011990">
    <property type="entry name" value="TPR-like_helical_dom_sf"/>
</dbReference>
<dbReference type="Gene3D" id="2.60.120.620">
    <property type="entry name" value="q2cbj1_9rhob like domain"/>
    <property type="match status" value="1"/>
</dbReference>
<dbReference type="Gene3D" id="1.25.40.10">
    <property type="entry name" value="Tetratricopeptide repeat domain"/>
    <property type="match status" value="1"/>
</dbReference>
<dbReference type="PANTHER" id="PTHR10869">
    <property type="entry name" value="PROLYL 4-HYDROXYLASE ALPHA SUBUNIT"/>
    <property type="match status" value="1"/>
</dbReference>
<dbReference type="Proteomes" id="UP000507470">
    <property type="component" value="Unassembled WGS sequence"/>
</dbReference>
<dbReference type="PROSITE" id="PS51471">
    <property type="entry name" value="FE2OG_OXY"/>
    <property type="match status" value="1"/>
</dbReference>
<evidence type="ECO:0000256" key="6">
    <source>
        <dbReference type="ARBA" id="ARBA00022723"/>
    </source>
</evidence>
<keyword evidence="8" id="KW-0847">Vitamin C</keyword>
<evidence type="ECO:0000313" key="15">
    <source>
        <dbReference type="EMBL" id="CAC5411612.1"/>
    </source>
</evidence>
<keyword evidence="9" id="KW-0223">Dioxygenase</keyword>
<dbReference type="InterPro" id="IPR006620">
    <property type="entry name" value="Pro_4_hyd_alph"/>
</dbReference>
<dbReference type="GO" id="GO:0031418">
    <property type="term" value="F:L-ascorbic acid binding"/>
    <property type="evidence" value="ECO:0007669"/>
    <property type="project" value="UniProtKB-KW"/>
</dbReference>
<evidence type="ECO:0000256" key="1">
    <source>
        <dbReference type="ARBA" id="ARBA00001961"/>
    </source>
</evidence>
<evidence type="ECO:0000259" key="14">
    <source>
        <dbReference type="PROSITE" id="PS51471"/>
    </source>
</evidence>
<dbReference type="SMART" id="SM00702">
    <property type="entry name" value="P4Hc"/>
    <property type="match status" value="1"/>
</dbReference>
<accession>A0A6J8DV63</accession>
<evidence type="ECO:0000313" key="16">
    <source>
        <dbReference type="Proteomes" id="UP000507470"/>
    </source>
</evidence>
<dbReference type="EMBL" id="CACVKT020007877">
    <property type="protein sequence ID" value="CAC5411612.1"/>
    <property type="molecule type" value="Genomic_DNA"/>
</dbReference>
<comment type="cofactor">
    <cofactor evidence="1">
        <name>L-ascorbate</name>
        <dbReference type="ChEBI" id="CHEBI:38290"/>
    </cofactor>
</comment>
<name>A0A6J8DV63_MYTCO</name>
<evidence type="ECO:0000256" key="11">
    <source>
        <dbReference type="ARBA" id="ARBA00023004"/>
    </source>
</evidence>
<feature type="chain" id="PRO_5026735699" description="procollagen-proline 4-dioxygenase" evidence="13">
    <location>
        <begin position="20"/>
        <end position="552"/>
    </location>
</feature>
<keyword evidence="11" id="KW-0408">Iron</keyword>
<sequence>MKFVWTLSYVCSFLHIIEGEIFSSVYKLSILAKEEGKLLEAFKKFVTIQINDQRSIYFELQRLLDDLEPTVSQSCQDPKYAENPINAFHLIGRFVYKWPVVFANILCEDCELDEAALHLNMTYQTVNGKIDYWPDDHDIKASAQALLRLRTFYYFNIDETINGVLFGEHCQPLNPSQILKLIRIATDSNMLHEARLWCEALLRKLPFSSYKDEHVNEVAILRLLATIYNKAGMHERAADILFPLHQLGHSEIDREYELYKNNVIETGEPHNIALVKDEYDSQYKQLCRENRKVSAYSIVNFSVSKRPTRFTTPRELSELYCYLSNTSIPYYKGKLEIVNLQPVIYLFHDVISNNEAAYFRNEATKKFKRSVVLGDDGHGFSTDKERISQTAWLFDELEIVKRATLRVGLLTGLVTTWSPLYSNSEPFQIVNYGIGGMYHPHFDALLSDKRLQGVVEANEIQELKGTGDRIATWLYYLNDVEVGGATVFPNINTRVPVIKGAAAFWYNLLPRGDSDNRTLHAGCPVVIGSKWVGNKWIREAGQMFKRPCDLDL</sequence>
<feature type="signal peptide" evidence="13">
    <location>
        <begin position="1"/>
        <end position="19"/>
    </location>
</feature>
<dbReference type="Pfam" id="PF13640">
    <property type="entry name" value="2OG-FeII_Oxy_3"/>
    <property type="match status" value="1"/>
</dbReference>
<evidence type="ECO:0000256" key="5">
    <source>
        <dbReference type="ARBA" id="ARBA00012269"/>
    </source>
</evidence>
<comment type="subcellular location">
    <subcellularLocation>
        <location evidence="3">Endoplasmic reticulum lumen</location>
    </subcellularLocation>
</comment>
<evidence type="ECO:0000256" key="2">
    <source>
        <dbReference type="ARBA" id="ARBA00002035"/>
    </source>
</evidence>